<gene>
    <name evidence="1" type="ORF">SGGMMB4_01718</name>
</gene>
<organism evidence="1 2">
    <name type="scientific">Sodalis glossinidius (strain morsitans)</name>
    <dbReference type="NCBI Taxonomy" id="343509"/>
    <lineage>
        <taxon>Bacteria</taxon>
        <taxon>Pseudomonadati</taxon>
        <taxon>Pseudomonadota</taxon>
        <taxon>Gammaproteobacteria</taxon>
        <taxon>Enterobacterales</taxon>
        <taxon>Bruguierivoracaceae</taxon>
        <taxon>Sodalis</taxon>
    </lineage>
</organism>
<protein>
    <submittedName>
        <fullName evidence="1">Uncharacterized protein</fullName>
    </submittedName>
</protein>
<name>A0A193QHD1_SODGM</name>
<evidence type="ECO:0000313" key="1">
    <source>
        <dbReference type="EMBL" id="CRL44561.1"/>
    </source>
</evidence>
<evidence type="ECO:0000313" key="2">
    <source>
        <dbReference type="Proteomes" id="UP000245838"/>
    </source>
</evidence>
<dbReference type="EMBL" id="LN854557">
    <property type="protein sequence ID" value="CRL44561.1"/>
    <property type="molecule type" value="Genomic_DNA"/>
</dbReference>
<dbReference type="AlphaFoldDB" id="A0A193QHD1"/>
<accession>A0A193QHD1</accession>
<proteinExistence type="predicted"/>
<dbReference type="Proteomes" id="UP000245838">
    <property type="component" value="Chromosome sggmmb4_Chromosome"/>
</dbReference>
<reference evidence="1 2" key="1">
    <citation type="submission" date="2015-05" db="EMBL/GenBank/DDBJ databases">
        <authorList>
            <person name="Goodhead I."/>
        </authorList>
    </citation>
    <scope>NUCLEOTIDE SEQUENCE [LARGE SCALE GENOMIC DNA]</scope>
    <source>
        <strain evidence="2">morsitans</strain>
    </source>
</reference>
<sequence length="44" mass="4831">MKKSTAPARALEVQPFTRSEIVHFAFTSKHLPPHHHLLNVGGAA</sequence>